<accession>A0ABP9B4G3</accession>
<organism evidence="6 7">
    <name type="scientific">Rothia endophytica</name>
    <dbReference type="NCBI Taxonomy" id="1324766"/>
    <lineage>
        <taxon>Bacteria</taxon>
        <taxon>Bacillati</taxon>
        <taxon>Actinomycetota</taxon>
        <taxon>Actinomycetes</taxon>
        <taxon>Micrococcales</taxon>
        <taxon>Micrococcaceae</taxon>
        <taxon>Rothia</taxon>
    </lineage>
</organism>
<dbReference type="InterPro" id="IPR015797">
    <property type="entry name" value="NUDIX_hydrolase-like_dom_sf"/>
</dbReference>
<name>A0ABP9B4G3_9MICC</name>
<protein>
    <recommendedName>
        <fullName evidence="5">Nudix hydrolase domain-containing protein</fullName>
    </recommendedName>
</protein>
<dbReference type="SUPFAM" id="SSF55811">
    <property type="entry name" value="Nudix"/>
    <property type="match status" value="1"/>
</dbReference>
<dbReference type="Gene3D" id="3.90.79.10">
    <property type="entry name" value="Nucleoside Triphosphate Pyrophosphohydrolase"/>
    <property type="match status" value="1"/>
</dbReference>
<evidence type="ECO:0000256" key="1">
    <source>
        <dbReference type="ARBA" id="ARBA00001946"/>
    </source>
</evidence>
<comment type="cofactor">
    <cofactor evidence="1">
        <name>Mg(2+)</name>
        <dbReference type="ChEBI" id="CHEBI:18420"/>
    </cofactor>
</comment>
<dbReference type="PRINTS" id="PR00502">
    <property type="entry name" value="NUDIXFAMILY"/>
</dbReference>
<gene>
    <name evidence="6" type="ORF">GCM10023352_05610</name>
</gene>
<dbReference type="Pfam" id="PF00293">
    <property type="entry name" value="NUDIX"/>
    <property type="match status" value="1"/>
</dbReference>
<proteinExistence type="inferred from homology"/>
<keyword evidence="7" id="KW-1185">Reference proteome</keyword>
<evidence type="ECO:0000256" key="3">
    <source>
        <dbReference type="ARBA" id="ARBA00022801"/>
    </source>
</evidence>
<dbReference type="PANTHER" id="PTHR43046:SF2">
    <property type="entry name" value="8-OXO-DGTP DIPHOSPHATASE-RELATED"/>
    <property type="match status" value="1"/>
</dbReference>
<dbReference type="CDD" id="cd02883">
    <property type="entry name" value="NUDIX_Hydrolase"/>
    <property type="match status" value="1"/>
</dbReference>
<dbReference type="InterPro" id="IPR020084">
    <property type="entry name" value="NUDIX_hydrolase_CS"/>
</dbReference>
<evidence type="ECO:0000313" key="6">
    <source>
        <dbReference type="EMBL" id="GAA4790466.1"/>
    </source>
</evidence>
<reference evidence="7" key="1">
    <citation type="journal article" date="2019" name="Int. J. Syst. Evol. Microbiol.">
        <title>The Global Catalogue of Microorganisms (GCM) 10K type strain sequencing project: providing services to taxonomists for standard genome sequencing and annotation.</title>
        <authorList>
            <consortium name="The Broad Institute Genomics Platform"/>
            <consortium name="The Broad Institute Genome Sequencing Center for Infectious Disease"/>
            <person name="Wu L."/>
            <person name="Ma J."/>
        </authorList>
    </citation>
    <scope>NUCLEOTIDE SEQUENCE [LARGE SCALE GENOMIC DNA]</scope>
    <source>
        <strain evidence="7">JCM 18541</strain>
    </source>
</reference>
<comment type="caution">
    <text evidence="6">The sequence shown here is derived from an EMBL/GenBank/DDBJ whole genome shotgun (WGS) entry which is preliminary data.</text>
</comment>
<keyword evidence="3 4" id="KW-0378">Hydrolase</keyword>
<evidence type="ECO:0000256" key="4">
    <source>
        <dbReference type="RuleBase" id="RU003476"/>
    </source>
</evidence>
<feature type="domain" description="Nudix hydrolase" evidence="5">
    <location>
        <begin position="5"/>
        <end position="142"/>
    </location>
</feature>
<evidence type="ECO:0000313" key="7">
    <source>
        <dbReference type="Proteomes" id="UP001500187"/>
    </source>
</evidence>
<comment type="similarity">
    <text evidence="2 4">Belongs to the Nudix hydrolase family.</text>
</comment>
<evidence type="ECO:0000256" key="2">
    <source>
        <dbReference type="ARBA" id="ARBA00005582"/>
    </source>
</evidence>
<dbReference type="Proteomes" id="UP001500187">
    <property type="component" value="Unassembled WGS sequence"/>
</dbReference>
<dbReference type="RefSeq" id="WP_345444474.1">
    <property type="nucleotide sequence ID" value="NZ_BAABKP010000001.1"/>
</dbReference>
<dbReference type="InterPro" id="IPR020476">
    <property type="entry name" value="Nudix_hydrolase"/>
</dbReference>
<evidence type="ECO:0000259" key="5">
    <source>
        <dbReference type="PROSITE" id="PS51462"/>
    </source>
</evidence>
<dbReference type="InterPro" id="IPR000086">
    <property type="entry name" value="NUDIX_hydrolase_dom"/>
</dbReference>
<dbReference type="PANTHER" id="PTHR43046">
    <property type="entry name" value="GDP-MANNOSE MANNOSYL HYDROLASE"/>
    <property type="match status" value="1"/>
</dbReference>
<dbReference type="PROSITE" id="PS51462">
    <property type="entry name" value="NUDIX"/>
    <property type="match status" value="1"/>
</dbReference>
<sequence length="158" mass="17434">MPLVMDTRPAAYAVVIRDECLLLSRWVPHIPGMKPGWTLPGGGMDPGEQPSDTAVREVFEETGYIIELKQLLGVHAGYFKPENGSTRPFCALRTVYRAEVTGGDLTYEVGGSTDLAAWVPLGELDQHFCYSVVEEAAKMMGFETLESMATHYRATHQP</sequence>
<dbReference type="EMBL" id="BAABKP010000001">
    <property type="protein sequence ID" value="GAA4790466.1"/>
    <property type="molecule type" value="Genomic_DNA"/>
</dbReference>
<dbReference type="PROSITE" id="PS00893">
    <property type="entry name" value="NUDIX_BOX"/>
    <property type="match status" value="1"/>
</dbReference>